<dbReference type="SUPFAM" id="SSF51735">
    <property type="entry name" value="NAD(P)-binding Rossmann-fold domains"/>
    <property type="match status" value="1"/>
</dbReference>
<dbReference type="InterPro" id="IPR004104">
    <property type="entry name" value="Gfo/Idh/MocA-like_OxRdtase_C"/>
</dbReference>
<evidence type="ECO:0000259" key="2">
    <source>
        <dbReference type="Pfam" id="PF02894"/>
    </source>
</evidence>
<proteinExistence type="predicted"/>
<organism evidence="3 4">
    <name type="scientific">Galbibacter orientalis DSM 19592</name>
    <dbReference type="NCBI Taxonomy" id="926559"/>
    <lineage>
        <taxon>Bacteria</taxon>
        <taxon>Pseudomonadati</taxon>
        <taxon>Bacteroidota</taxon>
        <taxon>Flavobacteriia</taxon>
        <taxon>Flavobacteriales</taxon>
        <taxon>Flavobacteriaceae</taxon>
        <taxon>Galbibacter</taxon>
    </lineage>
</organism>
<dbReference type="InterPro" id="IPR000683">
    <property type="entry name" value="Gfo/Idh/MocA-like_OxRdtase_N"/>
</dbReference>
<gene>
    <name evidence="3" type="ORF">JoomaDRAFT_3153</name>
</gene>
<evidence type="ECO:0000313" key="3">
    <source>
        <dbReference type="EMBL" id="EIJ40100.1"/>
    </source>
</evidence>
<dbReference type="Pfam" id="PF01408">
    <property type="entry name" value="GFO_IDH_MocA"/>
    <property type="match status" value="1"/>
</dbReference>
<dbReference type="InterPro" id="IPR006311">
    <property type="entry name" value="TAT_signal"/>
</dbReference>
<name>I3C907_9FLAO</name>
<feature type="domain" description="Gfo/Idh/MocA-like oxidoreductase C-terminal" evidence="2">
    <location>
        <begin position="181"/>
        <end position="436"/>
    </location>
</feature>
<dbReference type="AlphaFoldDB" id="I3C907"/>
<dbReference type="EMBL" id="JH651379">
    <property type="protein sequence ID" value="EIJ40100.1"/>
    <property type="molecule type" value="Genomic_DNA"/>
</dbReference>
<dbReference type="GO" id="GO:0000166">
    <property type="term" value="F:nucleotide binding"/>
    <property type="evidence" value="ECO:0007669"/>
    <property type="project" value="InterPro"/>
</dbReference>
<dbReference type="InterPro" id="IPR019546">
    <property type="entry name" value="TAT_signal_bac_arc"/>
</dbReference>
<feature type="domain" description="Gfo/Idh/MocA-like oxidoreductase N-terminal" evidence="1">
    <location>
        <begin position="49"/>
        <end position="168"/>
    </location>
</feature>
<dbReference type="NCBIfam" id="TIGR01409">
    <property type="entry name" value="TAT_signal_seq"/>
    <property type="match status" value="1"/>
</dbReference>
<dbReference type="HOGENOM" id="CLU_023194_24_1_10"/>
<dbReference type="SUPFAM" id="SSF55347">
    <property type="entry name" value="Glyceraldehyde-3-phosphate dehydrogenase-like, C-terminal domain"/>
    <property type="match status" value="1"/>
</dbReference>
<dbReference type="InterPro" id="IPR050463">
    <property type="entry name" value="Gfo/Idh/MocA_oxidrdct_glycsds"/>
</dbReference>
<dbReference type="STRING" id="926559.JoomaDRAFT_3153"/>
<reference evidence="3 4" key="1">
    <citation type="submission" date="2012-02" db="EMBL/GenBank/DDBJ databases">
        <title>Improved High-Quality Draft genome of Joostella marina DSM 19592.</title>
        <authorList>
            <consortium name="US DOE Joint Genome Institute (JGI-PGF)"/>
            <person name="Lucas S."/>
            <person name="Copeland A."/>
            <person name="Lapidus A."/>
            <person name="Bruce D."/>
            <person name="Goodwin L."/>
            <person name="Pitluck S."/>
            <person name="Peters L."/>
            <person name="Chertkov O."/>
            <person name="Ovchinnikova G."/>
            <person name="Kyrpides N."/>
            <person name="Mavromatis K."/>
            <person name="Detter J.C."/>
            <person name="Han C."/>
            <person name="Land M."/>
            <person name="Hauser L."/>
            <person name="Markowitz V."/>
            <person name="Cheng J.-F."/>
            <person name="Hugenholtz P."/>
            <person name="Woyke T."/>
            <person name="Wu D."/>
            <person name="Tindall B."/>
            <person name="Brambilla E."/>
            <person name="Klenk H.-P."/>
            <person name="Eisen J.A."/>
        </authorList>
    </citation>
    <scope>NUCLEOTIDE SEQUENCE [LARGE SCALE GENOMIC DNA]</scope>
    <source>
        <strain evidence="3 4">DSM 19592</strain>
    </source>
</reference>
<sequence length="448" mass="50025">MEENKRRGFLKKLGVTGVAAAVSPMVFAEETKSLHYLKRVNPTINLSTIKIALIGAGGMGTADTETALLNPNIELVAVCDLYDARIESAKEKWGSNIYTTKDYTKILSRKDVDAVIIGTPDHWHKQIGIDALNAGKHVYCEKPMVHSVSEGKSLIDAWKKSGKIFMVGSQGLSSLGNEKAKELLAAGAIGDINYAEGFWARNSPLGAWQYPIPNDASTNTVDWNRYIANTKKRDFDPLRFFRWRNYLDYGTGMSGDLFVHLFSSLHFITNSYGPNKVSATGGLRYWKDEREVPDVLLGMFDYPESDQHPGFNLSLRCNFVDGTSGSTYLKIVGSKGSMDVKWEEVVLKRNANSFDDDPFLAEKMKGQNAQSDRKRIVAPLETVYTAEKGYKGAHYDHFANFFNAIRTNGSVVEDPEFAFRAAAPALLCNDSYQQNKFMEWDPVNMNLI</sequence>
<keyword evidence="4" id="KW-1185">Reference proteome</keyword>
<dbReference type="eggNOG" id="COG0673">
    <property type="taxonomic scope" value="Bacteria"/>
</dbReference>
<dbReference type="Pfam" id="PF02894">
    <property type="entry name" value="GFO_IDH_MocA_C"/>
    <property type="match status" value="1"/>
</dbReference>
<dbReference type="Proteomes" id="UP000004690">
    <property type="component" value="Unassembled WGS sequence"/>
</dbReference>
<dbReference type="OrthoDB" id="726883at2"/>
<evidence type="ECO:0000259" key="1">
    <source>
        <dbReference type="Pfam" id="PF01408"/>
    </source>
</evidence>
<dbReference type="PROSITE" id="PS51318">
    <property type="entry name" value="TAT"/>
    <property type="match status" value="1"/>
</dbReference>
<evidence type="ECO:0000313" key="4">
    <source>
        <dbReference type="Proteomes" id="UP000004690"/>
    </source>
</evidence>
<dbReference type="Gene3D" id="3.30.360.10">
    <property type="entry name" value="Dihydrodipicolinate Reductase, domain 2"/>
    <property type="match status" value="1"/>
</dbReference>
<dbReference type="PANTHER" id="PTHR43818">
    <property type="entry name" value="BCDNA.GH03377"/>
    <property type="match status" value="1"/>
</dbReference>
<accession>I3C907</accession>
<dbReference type="PANTHER" id="PTHR43818:SF5">
    <property type="entry name" value="OXIDOREDUCTASE FAMILY PROTEIN"/>
    <property type="match status" value="1"/>
</dbReference>
<dbReference type="InterPro" id="IPR036291">
    <property type="entry name" value="NAD(P)-bd_dom_sf"/>
</dbReference>
<protein>
    <submittedName>
        <fullName evidence="3">Putative dehydrogenase</fullName>
    </submittedName>
</protein>
<dbReference type="Gene3D" id="3.40.50.720">
    <property type="entry name" value="NAD(P)-binding Rossmann-like Domain"/>
    <property type="match status" value="1"/>
</dbReference>
<dbReference type="RefSeq" id="WP_008614089.1">
    <property type="nucleotide sequence ID" value="NZ_JH651379.1"/>
</dbReference>